<dbReference type="EMBL" id="GL446499">
    <property type="protein sequence ID" value="EFN87689.1"/>
    <property type="molecule type" value="Genomic_DNA"/>
</dbReference>
<dbReference type="InParanoid" id="E2B9D8"/>
<feature type="compositionally biased region" description="Basic and acidic residues" evidence="1">
    <location>
        <begin position="9"/>
        <end position="20"/>
    </location>
</feature>
<evidence type="ECO:0000313" key="2">
    <source>
        <dbReference type="EMBL" id="EFN87689.1"/>
    </source>
</evidence>
<keyword evidence="3" id="KW-1185">Reference proteome</keyword>
<organism evidence="3">
    <name type="scientific">Harpegnathos saltator</name>
    <name type="common">Jerdon's jumping ant</name>
    <dbReference type="NCBI Taxonomy" id="610380"/>
    <lineage>
        <taxon>Eukaryota</taxon>
        <taxon>Metazoa</taxon>
        <taxon>Ecdysozoa</taxon>
        <taxon>Arthropoda</taxon>
        <taxon>Hexapoda</taxon>
        <taxon>Insecta</taxon>
        <taxon>Pterygota</taxon>
        <taxon>Neoptera</taxon>
        <taxon>Endopterygota</taxon>
        <taxon>Hymenoptera</taxon>
        <taxon>Apocrita</taxon>
        <taxon>Aculeata</taxon>
        <taxon>Formicoidea</taxon>
        <taxon>Formicidae</taxon>
        <taxon>Ponerinae</taxon>
        <taxon>Ponerini</taxon>
        <taxon>Harpegnathos</taxon>
    </lineage>
</organism>
<protein>
    <submittedName>
        <fullName evidence="2">Uncharacterized protein</fullName>
    </submittedName>
</protein>
<gene>
    <name evidence="2" type="ORF">EAI_13520</name>
</gene>
<proteinExistence type="predicted"/>
<dbReference type="AlphaFoldDB" id="E2B9D8"/>
<sequence>MDADAAPEDPVRAEQSRLEDPQQNAADSGCCVSLMELHLWLHRLIDLSQAVVVRLGSLHQSSSGIDSIVPLYVIKD</sequence>
<reference evidence="2 3" key="1">
    <citation type="journal article" date="2010" name="Science">
        <title>Genomic comparison of the ants Camponotus floridanus and Harpegnathos saltator.</title>
        <authorList>
            <person name="Bonasio R."/>
            <person name="Zhang G."/>
            <person name="Ye C."/>
            <person name="Mutti N.S."/>
            <person name="Fang X."/>
            <person name="Qin N."/>
            <person name="Donahue G."/>
            <person name="Yang P."/>
            <person name="Li Q."/>
            <person name="Li C."/>
            <person name="Zhang P."/>
            <person name="Huang Z."/>
            <person name="Berger S.L."/>
            <person name="Reinberg D."/>
            <person name="Wang J."/>
            <person name="Liebig J."/>
        </authorList>
    </citation>
    <scope>NUCLEOTIDE SEQUENCE [LARGE SCALE GENOMIC DNA]</scope>
    <source>
        <strain evidence="2 3">R22 G/1</strain>
    </source>
</reference>
<evidence type="ECO:0000256" key="1">
    <source>
        <dbReference type="SAM" id="MobiDB-lite"/>
    </source>
</evidence>
<evidence type="ECO:0000313" key="3">
    <source>
        <dbReference type="Proteomes" id="UP000008237"/>
    </source>
</evidence>
<feature type="region of interest" description="Disordered" evidence="1">
    <location>
        <begin position="1"/>
        <end position="25"/>
    </location>
</feature>
<dbReference type="Proteomes" id="UP000008237">
    <property type="component" value="Unassembled WGS sequence"/>
</dbReference>
<accession>E2B9D8</accession>
<name>E2B9D8_HARSA</name>